<sequence length="213" mass="23600">MVEETTLNLVKELVEGSPERKFSESVDLAINLKNLDMSQPKNRVDEEINLPNGLGKSLKIAVFAKGEVGLNAKDAGSDYVLTEEDIKELGEDKSKARSLANECDFFISEVQYMPLIGKTLGAILGPRGKMPVPLTPDKNVADLINSTKNSIRIRSKDRLTFHVSIGRRDMDVEKLAENIETVLSRVEQSLEKGKHNLKSVYVTTTMGKSVRLV</sequence>
<comment type="caution">
    <text evidence="13">The sequence shown here is derived from an EMBL/GenBank/DDBJ whole genome shotgun (WGS) entry which is preliminary data.</text>
</comment>
<evidence type="ECO:0000256" key="6">
    <source>
        <dbReference type="ARBA" id="ARBA00022845"/>
    </source>
</evidence>
<dbReference type="OrthoDB" id="10382at2157"/>
<dbReference type="GO" id="GO:0015934">
    <property type="term" value="C:large ribosomal subunit"/>
    <property type="evidence" value="ECO:0007669"/>
    <property type="project" value="InterPro"/>
</dbReference>
<protein>
    <recommendedName>
        <fullName evidence="11">Large ribosomal subunit protein uL1</fullName>
    </recommendedName>
</protein>
<dbReference type="InterPro" id="IPR023673">
    <property type="entry name" value="Ribosomal_uL1_CS"/>
</dbReference>
<dbReference type="InterPro" id="IPR002143">
    <property type="entry name" value="Ribosomal_uL1"/>
</dbReference>
<dbReference type="PANTHER" id="PTHR36427">
    <property type="entry name" value="54S RIBOSOMAL PROTEIN L1, MITOCHONDRIAL"/>
    <property type="match status" value="1"/>
</dbReference>
<gene>
    <name evidence="11" type="primary">rpl1</name>
    <name evidence="13" type="ORF">LI82_03360</name>
</gene>
<dbReference type="EMBL" id="JRHO01000009">
    <property type="protein sequence ID" value="KGK99084.1"/>
    <property type="molecule type" value="Genomic_DNA"/>
</dbReference>
<evidence type="ECO:0000256" key="11">
    <source>
        <dbReference type="HAMAP-Rule" id="MF_01318"/>
    </source>
</evidence>
<keyword evidence="7 11" id="KW-0694">RNA-binding</keyword>
<dbReference type="InterPro" id="IPR028364">
    <property type="entry name" value="Ribosomal_uL1/biogenesis"/>
</dbReference>
<dbReference type="PIRSF" id="PIRSF002155">
    <property type="entry name" value="Ribosomal_L1"/>
    <property type="match status" value="1"/>
</dbReference>
<evidence type="ECO:0000313" key="13">
    <source>
        <dbReference type="EMBL" id="KGK99084.1"/>
    </source>
</evidence>
<evidence type="ECO:0000256" key="9">
    <source>
        <dbReference type="ARBA" id="ARBA00023274"/>
    </source>
</evidence>
<keyword evidence="8 11" id="KW-0689">Ribosomal protein</keyword>
<name>A0A099T2J6_METMT</name>
<organism evidence="13 14">
    <name type="scientific">Methanococcoides methylutens</name>
    <dbReference type="NCBI Taxonomy" id="2226"/>
    <lineage>
        <taxon>Archaea</taxon>
        <taxon>Methanobacteriati</taxon>
        <taxon>Methanobacteriota</taxon>
        <taxon>Stenosarchaea group</taxon>
        <taxon>Methanomicrobia</taxon>
        <taxon>Methanosarcinales</taxon>
        <taxon>Methanosarcinaceae</taxon>
        <taxon>Methanococcoides</taxon>
    </lineage>
</organism>
<dbReference type="InterPro" id="IPR023674">
    <property type="entry name" value="Ribosomal_uL1-like"/>
</dbReference>
<evidence type="ECO:0000256" key="5">
    <source>
        <dbReference type="ARBA" id="ARBA00022730"/>
    </source>
</evidence>
<comment type="function">
    <text evidence="10">Probably involved in E site tRNA release. Binds directly to 23S rRNA.</text>
</comment>
<keyword evidence="6 11" id="KW-0810">Translation regulation</keyword>
<dbReference type="NCBIfam" id="NF003244">
    <property type="entry name" value="PRK04203.1"/>
    <property type="match status" value="1"/>
</dbReference>
<dbReference type="InterPro" id="IPR016095">
    <property type="entry name" value="Ribosomal_uL1_3-a/b-sand"/>
</dbReference>
<comment type="similarity">
    <text evidence="1 11 12">Belongs to the universal ribosomal protein uL1 family.</text>
</comment>
<dbReference type="AlphaFoldDB" id="A0A099T2J6"/>
<keyword evidence="5 11" id="KW-0699">rRNA-binding</keyword>
<evidence type="ECO:0000256" key="10">
    <source>
        <dbReference type="ARBA" id="ARBA00045545"/>
    </source>
</evidence>
<dbReference type="GO" id="GO:0003735">
    <property type="term" value="F:structural constituent of ribosome"/>
    <property type="evidence" value="ECO:0007669"/>
    <property type="project" value="InterPro"/>
</dbReference>
<dbReference type="GO" id="GO:0006412">
    <property type="term" value="P:translation"/>
    <property type="evidence" value="ECO:0007669"/>
    <property type="project" value="UniProtKB-UniRule"/>
</dbReference>
<dbReference type="PANTHER" id="PTHR36427:SF3">
    <property type="entry name" value="LARGE RIBOSOMAL SUBUNIT PROTEIN UL1M"/>
    <property type="match status" value="1"/>
</dbReference>
<keyword evidence="4 11" id="KW-0820">tRNA-binding</keyword>
<evidence type="ECO:0000256" key="7">
    <source>
        <dbReference type="ARBA" id="ARBA00022884"/>
    </source>
</evidence>
<proteinExistence type="inferred from homology"/>
<evidence type="ECO:0000256" key="4">
    <source>
        <dbReference type="ARBA" id="ARBA00022555"/>
    </source>
</evidence>
<comment type="function">
    <text evidence="11">Protein L1 is also a translational repressor protein, it controls the translation of its operon by binding to its mRNA.</text>
</comment>
<accession>A0A099T2J6</accession>
<dbReference type="PROSITE" id="PS01199">
    <property type="entry name" value="RIBOSOMAL_L1"/>
    <property type="match status" value="1"/>
</dbReference>
<reference evidence="13 14" key="1">
    <citation type="submission" date="2014-09" db="EMBL/GenBank/DDBJ databases">
        <title>Draft genome sequence of an obligately methylotrophic methanogen, Methanococcoides methylutens, isolated from marine sediment.</title>
        <authorList>
            <person name="Guan Y."/>
            <person name="Ngugi D.K."/>
            <person name="Blom J."/>
            <person name="Ali S."/>
            <person name="Ferry J.G."/>
            <person name="Stingl U."/>
        </authorList>
    </citation>
    <scope>NUCLEOTIDE SEQUENCE [LARGE SCALE GENOMIC DNA]</scope>
    <source>
        <strain evidence="13 14">DSM 2657</strain>
    </source>
</reference>
<comment type="subunit">
    <text evidence="2 11">Part of the 50S ribosomal subunit.</text>
</comment>
<dbReference type="Pfam" id="PF00687">
    <property type="entry name" value="Ribosomal_L1"/>
    <property type="match status" value="1"/>
</dbReference>
<dbReference type="RefSeq" id="WP_048193502.1">
    <property type="nucleotide sequence ID" value="NZ_CAAGSM010000002.1"/>
</dbReference>
<evidence type="ECO:0000256" key="2">
    <source>
        <dbReference type="ARBA" id="ARBA00011838"/>
    </source>
</evidence>
<dbReference type="Gene3D" id="3.40.50.790">
    <property type="match status" value="1"/>
</dbReference>
<evidence type="ECO:0000256" key="12">
    <source>
        <dbReference type="RuleBase" id="RU000659"/>
    </source>
</evidence>
<evidence type="ECO:0000256" key="3">
    <source>
        <dbReference type="ARBA" id="ARBA00022491"/>
    </source>
</evidence>
<dbReference type="Gene3D" id="3.30.190.20">
    <property type="match status" value="1"/>
</dbReference>
<dbReference type="GO" id="GO:0000049">
    <property type="term" value="F:tRNA binding"/>
    <property type="evidence" value="ECO:0007669"/>
    <property type="project" value="UniProtKB-KW"/>
</dbReference>
<evidence type="ECO:0000256" key="1">
    <source>
        <dbReference type="ARBA" id="ARBA00010531"/>
    </source>
</evidence>
<dbReference type="GO" id="GO:0019843">
    <property type="term" value="F:rRNA binding"/>
    <property type="evidence" value="ECO:0007669"/>
    <property type="project" value="UniProtKB-UniRule"/>
</dbReference>
<evidence type="ECO:0000313" key="14">
    <source>
        <dbReference type="Proteomes" id="UP000029859"/>
    </source>
</evidence>
<dbReference type="GO" id="GO:0006417">
    <property type="term" value="P:regulation of translation"/>
    <property type="evidence" value="ECO:0007669"/>
    <property type="project" value="UniProtKB-KW"/>
</dbReference>
<evidence type="ECO:0000256" key="8">
    <source>
        <dbReference type="ARBA" id="ARBA00022980"/>
    </source>
</evidence>
<comment type="function">
    <text evidence="11">Binds directly to 23S rRNA. Probably involved in E site tRNA release.</text>
</comment>
<keyword evidence="3 11" id="KW-0678">Repressor</keyword>
<keyword evidence="9 11" id="KW-0687">Ribonucleoprotein</keyword>
<dbReference type="HAMAP" id="MF_01318_A">
    <property type="entry name" value="Ribosomal_uL1_A"/>
    <property type="match status" value="1"/>
</dbReference>
<dbReference type="FunFam" id="3.40.50.790:FF:000005">
    <property type="entry name" value="50S ribosomal protein L1"/>
    <property type="match status" value="1"/>
</dbReference>
<dbReference type="SUPFAM" id="SSF56808">
    <property type="entry name" value="Ribosomal protein L1"/>
    <property type="match status" value="1"/>
</dbReference>
<dbReference type="CDD" id="cd00403">
    <property type="entry name" value="Ribosomal_L1"/>
    <property type="match status" value="1"/>
</dbReference>
<dbReference type="InterPro" id="IPR023669">
    <property type="entry name" value="Ribosomal_uL1_arc"/>
</dbReference>
<keyword evidence="14" id="KW-1185">Reference proteome</keyword>
<dbReference type="Proteomes" id="UP000029859">
    <property type="component" value="Unassembled WGS sequence"/>
</dbReference>